<dbReference type="AlphaFoldDB" id="K9UM54"/>
<dbReference type="EMBL" id="CP003600">
    <property type="protein sequence ID" value="AFY95526.1"/>
    <property type="molecule type" value="Genomic_DNA"/>
</dbReference>
<name>K9UM54_CHAP6</name>
<dbReference type="STRING" id="1173020.Cha6605_4607"/>
<keyword evidence="2" id="KW-0472">Membrane</keyword>
<feature type="transmembrane region" description="Helical" evidence="2">
    <location>
        <begin position="92"/>
        <end position="113"/>
    </location>
</feature>
<evidence type="ECO:0000313" key="3">
    <source>
        <dbReference type="EMBL" id="AFY95526.1"/>
    </source>
</evidence>
<protein>
    <submittedName>
        <fullName evidence="3">Uncharacterized metal-binding protein</fullName>
    </submittedName>
</protein>
<reference evidence="3 4" key="1">
    <citation type="submission" date="2012-05" db="EMBL/GenBank/DDBJ databases">
        <title>Finished chromosome of genome of Chamaesiphon sp. PCC 6605.</title>
        <authorList>
            <consortium name="US DOE Joint Genome Institute"/>
            <person name="Gugger M."/>
            <person name="Coursin T."/>
            <person name="Rippka R."/>
            <person name="Tandeau De Marsac N."/>
            <person name="Huntemann M."/>
            <person name="Wei C.-L."/>
            <person name="Han J."/>
            <person name="Detter J.C."/>
            <person name="Han C."/>
            <person name="Tapia R."/>
            <person name="Chen A."/>
            <person name="Kyrpides N."/>
            <person name="Mavromatis K."/>
            <person name="Markowitz V."/>
            <person name="Szeto E."/>
            <person name="Ivanova N."/>
            <person name="Pagani I."/>
            <person name="Pati A."/>
            <person name="Goodwin L."/>
            <person name="Nordberg H.P."/>
            <person name="Cantor M.N."/>
            <person name="Hua S.X."/>
            <person name="Woyke T."/>
            <person name="Kerfeld C.A."/>
        </authorList>
    </citation>
    <scope>NUCLEOTIDE SEQUENCE [LARGE SCALE GENOMIC DNA]</scope>
    <source>
        <strain evidence="4">ATCC 27169 / PCC 6605</strain>
    </source>
</reference>
<dbReference type="InterPro" id="IPR019250">
    <property type="entry name" value="DUF2227_metal-bd"/>
</dbReference>
<sequence length="205" mass="23356">MPSGRTHDRVTLWSLPLIAGGTLYATARADLAFWVSGGFLFSGLIFGPDLDLYSFHYKRWGILRWLWRPYQQAIKHRSIWSHGPIIGTIGRILYLSLWLGLVGLFYVGIARLAGAKTYTGQQLVAILQHSIELNLPVYLALFCGLELGAMSHYLSDWLVSTFKRSSLRNRFDSPQATLRERHSKSKPISKQKKMPVKQAKKLRIK</sequence>
<feature type="region of interest" description="Disordered" evidence="1">
    <location>
        <begin position="173"/>
        <end position="205"/>
    </location>
</feature>
<dbReference type="Pfam" id="PF09988">
    <property type="entry name" value="DUF2227"/>
    <property type="match status" value="1"/>
</dbReference>
<keyword evidence="4" id="KW-1185">Reference proteome</keyword>
<evidence type="ECO:0000256" key="2">
    <source>
        <dbReference type="SAM" id="Phobius"/>
    </source>
</evidence>
<dbReference type="Proteomes" id="UP000010366">
    <property type="component" value="Chromosome"/>
</dbReference>
<proteinExistence type="predicted"/>
<keyword evidence="2" id="KW-0812">Transmembrane</keyword>
<dbReference type="eggNOG" id="COG2389">
    <property type="taxonomic scope" value="Bacteria"/>
</dbReference>
<feature type="compositionally biased region" description="Basic residues" evidence="1">
    <location>
        <begin position="181"/>
        <end position="205"/>
    </location>
</feature>
<dbReference type="OrthoDB" id="69351at2"/>
<dbReference type="PATRIC" id="fig|1173020.3.peg.5263"/>
<evidence type="ECO:0000313" key="4">
    <source>
        <dbReference type="Proteomes" id="UP000010366"/>
    </source>
</evidence>
<gene>
    <name evidence="3" type="ORF">Cha6605_4607</name>
</gene>
<dbReference type="PANTHER" id="PTHR39085:SF1">
    <property type="entry name" value="SLL0924 PROTEIN"/>
    <property type="match status" value="1"/>
</dbReference>
<evidence type="ECO:0000256" key="1">
    <source>
        <dbReference type="SAM" id="MobiDB-lite"/>
    </source>
</evidence>
<dbReference type="KEGG" id="cmp:Cha6605_4607"/>
<accession>K9UM54</accession>
<feature type="transmembrane region" description="Helical" evidence="2">
    <location>
        <begin position="31"/>
        <end position="50"/>
    </location>
</feature>
<keyword evidence="2" id="KW-1133">Transmembrane helix</keyword>
<dbReference type="RefSeq" id="WP_015161624.1">
    <property type="nucleotide sequence ID" value="NC_019697.1"/>
</dbReference>
<dbReference type="HOGENOM" id="CLU_111923_0_0_3"/>
<dbReference type="PANTHER" id="PTHR39085">
    <property type="entry name" value="SLL0924 PROTEIN"/>
    <property type="match status" value="1"/>
</dbReference>
<organism evidence="3 4">
    <name type="scientific">Chamaesiphon minutus (strain ATCC 27169 / PCC 6605)</name>
    <dbReference type="NCBI Taxonomy" id="1173020"/>
    <lineage>
        <taxon>Bacteria</taxon>
        <taxon>Bacillati</taxon>
        <taxon>Cyanobacteriota</taxon>
        <taxon>Cyanophyceae</taxon>
        <taxon>Gomontiellales</taxon>
        <taxon>Chamaesiphonaceae</taxon>
        <taxon>Chamaesiphon</taxon>
    </lineage>
</organism>